<feature type="binding site" evidence="6">
    <location>
        <position position="241"/>
    </location>
    <ligand>
        <name>a divalent metal cation</name>
        <dbReference type="ChEBI" id="CHEBI:60240"/>
        <label>2</label>
        <note>catalytic</note>
    </ligand>
</feature>
<feature type="binding site" evidence="6">
    <location>
        <position position="306"/>
    </location>
    <ligand>
        <name>a divalent metal cation</name>
        <dbReference type="ChEBI" id="CHEBI:60240"/>
        <label>2</label>
        <note>catalytic</note>
    </ligand>
</feature>
<evidence type="ECO:0000256" key="3">
    <source>
        <dbReference type="ARBA" id="ARBA00022670"/>
    </source>
</evidence>
<evidence type="ECO:0000256" key="8">
    <source>
        <dbReference type="SAM" id="MobiDB-lite"/>
    </source>
</evidence>
<dbReference type="InterPro" id="IPR036005">
    <property type="entry name" value="Creatinase/aminopeptidase-like"/>
</dbReference>
<evidence type="ECO:0000256" key="7">
    <source>
        <dbReference type="RuleBase" id="RU003653"/>
    </source>
</evidence>
<dbReference type="PRINTS" id="PR00599">
    <property type="entry name" value="MAPEPTIDASE"/>
</dbReference>
<keyword evidence="3 6" id="KW-0645">Protease</keyword>
<dbReference type="EC" id="3.4.11.18" evidence="6 7"/>
<dbReference type="CDD" id="cd01086">
    <property type="entry name" value="MetAP1"/>
    <property type="match status" value="1"/>
</dbReference>
<comment type="cofactor">
    <cofactor evidence="6">
        <name>Co(2+)</name>
        <dbReference type="ChEBI" id="CHEBI:48828"/>
    </cofactor>
    <cofactor evidence="6">
        <name>Zn(2+)</name>
        <dbReference type="ChEBI" id="CHEBI:29105"/>
    </cofactor>
    <cofactor evidence="6">
        <name>Mn(2+)</name>
        <dbReference type="ChEBI" id="CHEBI:29035"/>
    </cofactor>
    <cofactor evidence="6">
        <name>Fe(2+)</name>
        <dbReference type="ChEBI" id="CHEBI:29033"/>
    </cofactor>
    <text evidence="6">Binds 2 divalent metal cations per subunit. Has a high-affinity and a low affinity metal-binding site. The true nature of the physiological cofactor is under debate. The enzyme is active with cobalt, zinc, manganese or divalent iron ions. Most likely, methionine aminopeptidases function as mononuclear Fe(2+)-metalloproteases under physiological conditions, and the catalytically relevant metal-binding site has been assigned to the histidine-containing high-affinity site.</text>
</comment>
<organism evidence="10 11">
    <name type="scientific">Haloactinomyces albus</name>
    <dbReference type="NCBI Taxonomy" id="1352928"/>
    <lineage>
        <taxon>Bacteria</taxon>
        <taxon>Bacillati</taxon>
        <taxon>Actinomycetota</taxon>
        <taxon>Actinomycetes</taxon>
        <taxon>Actinopolysporales</taxon>
        <taxon>Actinopolysporaceae</taxon>
        <taxon>Haloactinomyces</taxon>
    </lineage>
</organism>
<dbReference type="PANTHER" id="PTHR43330:SF27">
    <property type="entry name" value="METHIONINE AMINOPEPTIDASE"/>
    <property type="match status" value="1"/>
</dbReference>
<dbReference type="EMBL" id="JAVDXW010000001">
    <property type="protein sequence ID" value="MDR7299904.1"/>
    <property type="molecule type" value="Genomic_DNA"/>
</dbReference>
<dbReference type="GO" id="GO:0006508">
    <property type="term" value="P:proteolysis"/>
    <property type="evidence" value="ECO:0007669"/>
    <property type="project" value="UniProtKB-KW"/>
</dbReference>
<evidence type="ECO:0000256" key="1">
    <source>
        <dbReference type="ARBA" id="ARBA00002521"/>
    </source>
</evidence>
<feature type="binding site" evidence="6">
    <location>
        <position position="178"/>
    </location>
    <ligand>
        <name>a divalent metal cation</name>
        <dbReference type="ChEBI" id="CHEBI:60240"/>
        <label>1</label>
    </ligand>
</feature>
<feature type="binding site" evidence="6">
    <location>
        <position position="248"/>
    </location>
    <ligand>
        <name>substrate</name>
    </ligand>
</feature>
<feature type="domain" description="Peptidase M24" evidence="9">
    <location>
        <begin position="79"/>
        <end position="313"/>
    </location>
</feature>
<evidence type="ECO:0000259" key="9">
    <source>
        <dbReference type="Pfam" id="PF00557"/>
    </source>
</evidence>
<comment type="catalytic activity">
    <reaction evidence="6 7">
        <text>Release of N-terminal amino acids, preferentially methionine, from peptides and arylamides.</text>
        <dbReference type="EC" id="3.4.11.18"/>
    </reaction>
</comment>
<dbReference type="InterPro" id="IPR002467">
    <property type="entry name" value="Pept_M24A_MAP1"/>
</dbReference>
<sequence length="322" mass="33595">MRTDSVRQARSAGSIPGMPVVSDRCGHDGIEAAAVSEDGVISCGFPRCLAASQAGWSPVPDRIGGRGVIELKTATEIDRMREAGRVVAATLEAVRRHAQAGVSLAELDEVARAMIEQAGAKPAFLHYWPNWAPSPFPGVICTSVNDVVVHGIPGPYRLAEGDVVSIDCGASVDGWHGDAAVTFPIGPSTQQDRMLLETTQAALQDGIAAAVPGNRIGDVSRAIGVVGRSGGYGIPDLLGGHGIGRRMHEAPFVPNDGRAGQGTPLRPGMVLAIEPMLLTGGRDSFEYAADGWSLHTGDGTRSAHMEHTVAITEHGPRVLTIA</sequence>
<proteinExistence type="inferred from homology"/>
<keyword evidence="4 6" id="KW-0479">Metal-binding</keyword>
<feature type="binding site" evidence="6">
    <location>
        <position position="306"/>
    </location>
    <ligand>
        <name>a divalent metal cation</name>
        <dbReference type="ChEBI" id="CHEBI:60240"/>
        <label>1</label>
    </ligand>
</feature>
<feature type="region of interest" description="Disordered" evidence="8">
    <location>
        <begin position="1"/>
        <end position="20"/>
    </location>
</feature>
<evidence type="ECO:0000256" key="5">
    <source>
        <dbReference type="ARBA" id="ARBA00022801"/>
    </source>
</evidence>
<dbReference type="SUPFAM" id="SSF55920">
    <property type="entry name" value="Creatinase/aminopeptidase"/>
    <property type="match status" value="1"/>
</dbReference>
<feature type="binding site" evidence="6">
    <location>
        <position position="150"/>
    </location>
    <ligand>
        <name>substrate</name>
    </ligand>
</feature>
<keyword evidence="11" id="KW-1185">Reference proteome</keyword>
<evidence type="ECO:0000313" key="11">
    <source>
        <dbReference type="Proteomes" id="UP001180845"/>
    </source>
</evidence>
<dbReference type="GO" id="GO:0005829">
    <property type="term" value="C:cytosol"/>
    <property type="evidence" value="ECO:0007669"/>
    <property type="project" value="TreeGrafter"/>
</dbReference>
<accession>A0AAE4CJP1</accession>
<evidence type="ECO:0000256" key="4">
    <source>
        <dbReference type="ARBA" id="ARBA00022723"/>
    </source>
</evidence>
<comment type="caution">
    <text evidence="10">The sequence shown here is derived from an EMBL/GenBank/DDBJ whole genome shotgun (WGS) entry which is preliminary data.</text>
</comment>
<comment type="similarity">
    <text evidence="6">Belongs to the peptidase M24A family. Methionine aminopeptidase type 1 subfamily.</text>
</comment>
<evidence type="ECO:0000256" key="6">
    <source>
        <dbReference type="HAMAP-Rule" id="MF_01974"/>
    </source>
</evidence>
<comment type="function">
    <text evidence="1 6">Removes the N-terminal methionine from nascent proteins. The N-terminal methionine is often cleaved when the second residue in the primary sequence is small and uncharged (Met-Ala-, Cys, Gly, Pro, Ser, Thr, or Val). Requires deformylation of the N(alpha)-formylated initiator methionine before it can be hydrolyzed.</text>
</comment>
<dbReference type="InterPro" id="IPR000994">
    <property type="entry name" value="Pept_M24"/>
</dbReference>
<protein>
    <recommendedName>
        <fullName evidence="6 7">Methionine aminopeptidase</fullName>
        <shortName evidence="6">MAP</shortName>
        <shortName evidence="6">MetAP</shortName>
        <ecNumber evidence="6 7">3.4.11.18</ecNumber>
    </recommendedName>
    <alternativeName>
        <fullName evidence="6">Peptidase M</fullName>
    </alternativeName>
</protein>
<dbReference type="InterPro" id="IPR001714">
    <property type="entry name" value="Pept_M24_MAP"/>
</dbReference>
<evidence type="ECO:0000313" key="10">
    <source>
        <dbReference type="EMBL" id="MDR7299904.1"/>
    </source>
</evidence>
<feature type="binding site" evidence="6">
    <location>
        <position position="167"/>
    </location>
    <ligand>
        <name>a divalent metal cation</name>
        <dbReference type="ChEBI" id="CHEBI:60240"/>
        <label>1</label>
    </ligand>
</feature>
<dbReference type="PANTHER" id="PTHR43330">
    <property type="entry name" value="METHIONINE AMINOPEPTIDASE"/>
    <property type="match status" value="1"/>
</dbReference>
<evidence type="ECO:0000256" key="2">
    <source>
        <dbReference type="ARBA" id="ARBA00022438"/>
    </source>
</evidence>
<keyword evidence="2 6" id="KW-0031">Aminopeptidase</keyword>
<dbReference type="NCBIfam" id="TIGR00500">
    <property type="entry name" value="met_pdase_I"/>
    <property type="match status" value="1"/>
</dbReference>
<feature type="binding site" evidence="6">
    <location>
        <position position="274"/>
    </location>
    <ligand>
        <name>a divalent metal cation</name>
        <dbReference type="ChEBI" id="CHEBI:60240"/>
        <label>2</label>
        <note>catalytic</note>
    </ligand>
</feature>
<dbReference type="GO" id="GO:0046872">
    <property type="term" value="F:metal ion binding"/>
    <property type="evidence" value="ECO:0007669"/>
    <property type="project" value="UniProtKB-UniRule"/>
</dbReference>
<reference evidence="10" key="1">
    <citation type="submission" date="2023-07" db="EMBL/GenBank/DDBJ databases">
        <title>Sequencing the genomes of 1000 actinobacteria strains.</title>
        <authorList>
            <person name="Klenk H.-P."/>
        </authorList>
    </citation>
    <scope>NUCLEOTIDE SEQUENCE</scope>
    <source>
        <strain evidence="10">DSM 45977</strain>
    </source>
</reference>
<keyword evidence="5 6" id="KW-0378">Hydrolase</keyword>
<dbReference type="GO" id="GO:0070006">
    <property type="term" value="F:metalloaminopeptidase activity"/>
    <property type="evidence" value="ECO:0007669"/>
    <property type="project" value="UniProtKB-UniRule"/>
</dbReference>
<feature type="binding site" evidence="6">
    <location>
        <position position="178"/>
    </location>
    <ligand>
        <name>a divalent metal cation</name>
        <dbReference type="ChEBI" id="CHEBI:60240"/>
        <label>2</label>
        <note>catalytic</note>
    </ligand>
</feature>
<name>A0AAE4CJP1_9ACTN</name>
<dbReference type="Pfam" id="PF00557">
    <property type="entry name" value="Peptidase_M24"/>
    <property type="match status" value="1"/>
</dbReference>
<comment type="subunit">
    <text evidence="6">Monomer.</text>
</comment>
<dbReference type="GO" id="GO:0004239">
    <property type="term" value="F:initiator methionyl aminopeptidase activity"/>
    <property type="evidence" value="ECO:0007669"/>
    <property type="project" value="UniProtKB-UniRule"/>
</dbReference>
<dbReference type="Proteomes" id="UP001180845">
    <property type="component" value="Unassembled WGS sequence"/>
</dbReference>
<dbReference type="Gene3D" id="3.90.230.10">
    <property type="entry name" value="Creatinase/methionine aminopeptidase superfamily"/>
    <property type="match status" value="1"/>
</dbReference>
<dbReference type="AlphaFoldDB" id="A0AAE4CJP1"/>
<gene>
    <name evidence="6" type="primary">map</name>
    <name evidence="10" type="ORF">JOF55_000085</name>
</gene>
<dbReference type="HAMAP" id="MF_01974">
    <property type="entry name" value="MetAP_1"/>
    <property type="match status" value="1"/>
</dbReference>